<evidence type="ECO:0000256" key="1">
    <source>
        <dbReference type="SAM" id="MobiDB-lite"/>
    </source>
</evidence>
<feature type="compositionally biased region" description="Low complexity" evidence="1">
    <location>
        <begin position="38"/>
        <end position="50"/>
    </location>
</feature>
<organism evidence="2 3">
    <name type="scientific">Indibacter alkaliphilus (strain CCUG 57479 / KCTC 22604 / LW1)</name>
    <dbReference type="NCBI Taxonomy" id="1189612"/>
    <lineage>
        <taxon>Bacteria</taxon>
        <taxon>Pseudomonadati</taxon>
        <taxon>Bacteroidota</taxon>
        <taxon>Cytophagia</taxon>
        <taxon>Cytophagales</taxon>
        <taxon>Cyclobacteriaceae</taxon>
    </lineage>
</organism>
<dbReference type="RefSeq" id="WP_009033116.1">
    <property type="nucleotide sequence ID" value="NZ_ALWO02000052.1"/>
</dbReference>
<dbReference type="STRING" id="1189612.A33Q_4135"/>
<sequence length="50" mass="5362">MKKTDDQEEPIEELDFEDGFGGLPEDLDLTKNIGCGGSVSKNNSGNSDSK</sequence>
<keyword evidence="3" id="KW-1185">Reference proteome</keyword>
<dbReference type="AlphaFoldDB" id="S2CY04"/>
<comment type="caution">
    <text evidence="2">The sequence shown here is derived from an EMBL/GenBank/DDBJ whole genome shotgun (WGS) entry which is preliminary data.</text>
</comment>
<accession>S2CY04</accession>
<feature type="compositionally biased region" description="Acidic residues" evidence="1">
    <location>
        <begin position="1"/>
        <end position="18"/>
    </location>
</feature>
<evidence type="ECO:0000313" key="2">
    <source>
        <dbReference type="EMBL" id="EOZ92042.1"/>
    </source>
</evidence>
<feature type="region of interest" description="Disordered" evidence="1">
    <location>
        <begin position="1"/>
        <end position="50"/>
    </location>
</feature>
<reference evidence="2 3" key="1">
    <citation type="journal article" date="2013" name="Genome Announc.">
        <title>Draft Genome Sequence of Indibacter alkaliphilus Strain LW1T, Isolated from Lonar Lake, a Haloalkaline Lake in the Buldana District of Maharashtra, India.</title>
        <authorList>
            <person name="Singh A."/>
            <person name="Kumar Jangir P."/>
            <person name="Sharma R."/>
            <person name="Singh A."/>
            <person name="Kumar Pinnaka A."/>
            <person name="Shivaji S."/>
        </authorList>
    </citation>
    <scope>NUCLEOTIDE SEQUENCE [LARGE SCALE GENOMIC DNA]</scope>
    <source>
        <strain evidence="3">CCUG 57479 / KCTC 22604 / LW1</strain>
    </source>
</reference>
<gene>
    <name evidence="2" type="ORF">A33Q_4135</name>
</gene>
<protein>
    <submittedName>
        <fullName evidence="2">Uncharacterized protein</fullName>
    </submittedName>
</protein>
<dbReference type="Proteomes" id="UP000006073">
    <property type="component" value="Unassembled WGS sequence"/>
</dbReference>
<evidence type="ECO:0000313" key="3">
    <source>
        <dbReference type="Proteomes" id="UP000006073"/>
    </source>
</evidence>
<name>S2CY04_INDAL</name>
<dbReference type="EMBL" id="ALWO02000052">
    <property type="protein sequence ID" value="EOZ92042.1"/>
    <property type="molecule type" value="Genomic_DNA"/>
</dbReference>
<proteinExistence type="predicted"/>